<evidence type="ECO:0000313" key="2">
    <source>
        <dbReference type="Proteomes" id="UP000218811"/>
    </source>
</evidence>
<protein>
    <submittedName>
        <fullName evidence="1">Uncharacterized protein</fullName>
    </submittedName>
</protein>
<gene>
    <name evidence="1" type="ORF">WOLCODRAFT_141434</name>
</gene>
<evidence type="ECO:0000313" key="1">
    <source>
        <dbReference type="EMBL" id="PCH32969.1"/>
    </source>
</evidence>
<dbReference type="STRING" id="742152.A0A2H3J2K0"/>
<dbReference type="InterPro" id="IPR029063">
    <property type="entry name" value="SAM-dependent_MTases_sf"/>
</dbReference>
<organism evidence="1 2">
    <name type="scientific">Wolfiporia cocos (strain MD-104)</name>
    <name type="common">Brown rot fungus</name>
    <dbReference type="NCBI Taxonomy" id="742152"/>
    <lineage>
        <taxon>Eukaryota</taxon>
        <taxon>Fungi</taxon>
        <taxon>Dikarya</taxon>
        <taxon>Basidiomycota</taxon>
        <taxon>Agaricomycotina</taxon>
        <taxon>Agaricomycetes</taxon>
        <taxon>Polyporales</taxon>
        <taxon>Phaeolaceae</taxon>
        <taxon>Wolfiporia</taxon>
    </lineage>
</organism>
<dbReference type="InterPro" id="IPR051038">
    <property type="entry name" value="RMT2/GAMT_Mtase"/>
</dbReference>
<keyword evidence="2" id="KW-1185">Reference proteome</keyword>
<dbReference type="GO" id="GO:0005737">
    <property type="term" value="C:cytoplasm"/>
    <property type="evidence" value="ECO:0007669"/>
    <property type="project" value="TreeGrafter"/>
</dbReference>
<dbReference type="EMBL" id="KB467831">
    <property type="protein sequence ID" value="PCH32969.1"/>
    <property type="molecule type" value="Genomic_DNA"/>
</dbReference>
<dbReference type="Proteomes" id="UP000218811">
    <property type="component" value="Unassembled WGS sequence"/>
</dbReference>
<dbReference type="Gene3D" id="3.40.50.150">
    <property type="entry name" value="Vaccinia Virus protein VP39"/>
    <property type="match status" value="1"/>
</dbReference>
<reference evidence="1 2" key="1">
    <citation type="journal article" date="2012" name="Science">
        <title>The Paleozoic origin of enzymatic lignin decomposition reconstructed from 31 fungal genomes.</title>
        <authorList>
            <person name="Floudas D."/>
            <person name="Binder M."/>
            <person name="Riley R."/>
            <person name="Barry K."/>
            <person name="Blanchette R.A."/>
            <person name="Henrissat B."/>
            <person name="Martinez A.T."/>
            <person name="Otillar R."/>
            <person name="Spatafora J.W."/>
            <person name="Yadav J.S."/>
            <person name="Aerts A."/>
            <person name="Benoit I."/>
            <person name="Boyd A."/>
            <person name="Carlson A."/>
            <person name="Copeland A."/>
            <person name="Coutinho P.M."/>
            <person name="de Vries R.P."/>
            <person name="Ferreira P."/>
            <person name="Findley K."/>
            <person name="Foster B."/>
            <person name="Gaskell J."/>
            <person name="Glotzer D."/>
            <person name="Gorecki P."/>
            <person name="Heitman J."/>
            <person name="Hesse C."/>
            <person name="Hori C."/>
            <person name="Igarashi K."/>
            <person name="Jurgens J.A."/>
            <person name="Kallen N."/>
            <person name="Kersten P."/>
            <person name="Kohler A."/>
            <person name="Kuees U."/>
            <person name="Kumar T.K.A."/>
            <person name="Kuo A."/>
            <person name="LaButti K."/>
            <person name="Larrondo L.F."/>
            <person name="Lindquist E."/>
            <person name="Ling A."/>
            <person name="Lombard V."/>
            <person name="Lucas S."/>
            <person name="Lundell T."/>
            <person name="Martin R."/>
            <person name="McLaughlin D.J."/>
            <person name="Morgenstern I."/>
            <person name="Morin E."/>
            <person name="Murat C."/>
            <person name="Nagy L.G."/>
            <person name="Nolan M."/>
            <person name="Ohm R.A."/>
            <person name="Patyshakuliyeva A."/>
            <person name="Rokas A."/>
            <person name="Ruiz-Duenas F.J."/>
            <person name="Sabat G."/>
            <person name="Salamov A."/>
            <person name="Samejima M."/>
            <person name="Schmutz J."/>
            <person name="Slot J.C."/>
            <person name="St John F."/>
            <person name="Stenlid J."/>
            <person name="Sun H."/>
            <person name="Sun S."/>
            <person name="Syed K."/>
            <person name="Tsang A."/>
            <person name="Wiebenga A."/>
            <person name="Young D."/>
            <person name="Pisabarro A."/>
            <person name="Eastwood D.C."/>
            <person name="Martin F."/>
            <person name="Cullen D."/>
            <person name="Grigoriev I.V."/>
            <person name="Hibbett D.S."/>
        </authorList>
    </citation>
    <scope>NUCLEOTIDE SEQUENCE [LARGE SCALE GENOMIC DNA]</scope>
    <source>
        <strain evidence="1 2">MD-104</strain>
    </source>
</reference>
<dbReference type="PANTHER" id="PTHR32379:SF1">
    <property type="entry name" value="GUANIDINOACETATE N-METHYLTRANSFERASE"/>
    <property type="match status" value="1"/>
</dbReference>
<dbReference type="PANTHER" id="PTHR32379">
    <property type="entry name" value="GUANIDINOACETATE N-METHYLTRANSFERASE"/>
    <property type="match status" value="1"/>
</dbReference>
<dbReference type="GO" id="GO:0005634">
    <property type="term" value="C:nucleus"/>
    <property type="evidence" value="ECO:0007669"/>
    <property type="project" value="TreeGrafter"/>
</dbReference>
<name>A0A2H3J2K0_WOLCO</name>
<dbReference type="AlphaFoldDB" id="A0A2H3J2K0"/>
<sequence length="237" mass="26606">MWPPVRIMGSSENTEAPTRTLRKLVHKRRAEINAVDPSDGQLRCKSAWMLAHGAEWSTAEFSWRNRPTGLFAFQNGYKGCRDLILAHAALQVKTITNLLLEGPGSLNKVLNIGLGLGIIDSYFKSHDPEQHTIIEAHLTCLEHMRRTGWYDRRMCASWQGFLLPRGHALGPGALSVPRETIGVFVNEGHWGLHDFMRCAPRLLVGPNARLSFFHAEGQANMFSYENFTNPWSLSISG</sequence>
<proteinExistence type="predicted"/>
<dbReference type="OrthoDB" id="19014at2759"/>
<dbReference type="GO" id="GO:0019702">
    <property type="term" value="F:protein arginine N5-methyltransferase activity"/>
    <property type="evidence" value="ECO:0007669"/>
    <property type="project" value="TreeGrafter"/>
</dbReference>
<accession>A0A2H3J2K0</accession>